<dbReference type="HOGENOM" id="CLU_2861758_0_0_9"/>
<accession>A0A0B5AS77</accession>
<organism evidence="1 2">
    <name type="scientific">Jeotgalibacillus malaysiensis</name>
    <dbReference type="NCBI Taxonomy" id="1508404"/>
    <lineage>
        <taxon>Bacteria</taxon>
        <taxon>Bacillati</taxon>
        <taxon>Bacillota</taxon>
        <taxon>Bacilli</taxon>
        <taxon>Bacillales</taxon>
        <taxon>Caryophanaceae</taxon>
        <taxon>Jeotgalibacillus</taxon>
    </lineage>
</organism>
<dbReference type="BioCyc" id="JESP1508404:G14D9-12905-MONOMER"/>
<dbReference type="KEGG" id="jeo:JMA_36240"/>
<keyword evidence="2" id="KW-1185">Reference proteome</keyword>
<protein>
    <recommendedName>
        <fullName evidence="3">Transcription initiation factor TFIIIB</fullName>
    </recommendedName>
</protein>
<sequence>MTRENFKCEKCGHTESKTGKIGNNGYDKIRKPDSFISFGTSMYIFCCAKCGDVFEMKIESPERL</sequence>
<evidence type="ECO:0000313" key="1">
    <source>
        <dbReference type="EMBL" id="AJD92941.1"/>
    </source>
</evidence>
<proteinExistence type="predicted"/>
<dbReference type="Proteomes" id="UP000031449">
    <property type="component" value="Chromosome"/>
</dbReference>
<dbReference type="EMBL" id="CP009416">
    <property type="protein sequence ID" value="AJD92941.1"/>
    <property type="molecule type" value="Genomic_DNA"/>
</dbReference>
<dbReference type="AlphaFoldDB" id="A0A0B5AS77"/>
<evidence type="ECO:0008006" key="3">
    <source>
        <dbReference type="Google" id="ProtNLM"/>
    </source>
</evidence>
<reference evidence="1 2" key="1">
    <citation type="submission" date="2014-08" db="EMBL/GenBank/DDBJ databases">
        <title>Complete genome of a marine bacteria Jeotgalibacillus malaysiensis.</title>
        <authorList>
            <person name="Yaakop A.S."/>
            <person name="Chan K.-G."/>
            <person name="Goh K.M."/>
        </authorList>
    </citation>
    <scope>NUCLEOTIDE SEQUENCE [LARGE SCALE GENOMIC DNA]</scope>
    <source>
        <strain evidence="1 2">D5</strain>
    </source>
</reference>
<dbReference type="STRING" id="1508404.JMA_36240"/>
<name>A0A0B5AS77_9BACL</name>
<evidence type="ECO:0000313" key="2">
    <source>
        <dbReference type="Proteomes" id="UP000031449"/>
    </source>
</evidence>
<dbReference type="OrthoDB" id="47713at2"/>
<gene>
    <name evidence="1" type="ORF">JMA_36240</name>
</gene>